<evidence type="ECO:0000313" key="1">
    <source>
        <dbReference type="EMBL" id="GBP31873.1"/>
    </source>
</evidence>
<comment type="caution">
    <text evidence="1">The sequence shown here is derived from an EMBL/GenBank/DDBJ whole genome shotgun (WGS) entry which is preliminary data.</text>
</comment>
<gene>
    <name evidence="1" type="ORF">EVAR_16648_1</name>
</gene>
<name>A0A4C1UZE4_EUMVA</name>
<dbReference type="STRING" id="151549.A0A4C1UZE4"/>
<dbReference type="OrthoDB" id="7488007at2759"/>
<proteinExistence type="predicted"/>
<keyword evidence="2" id="KW-1185">Reference proteome</keyword>
<protein>
    <recommendedName>
        <fullName evidence="3">Endonuclease-reverse transcriptase</fullName>
    </recommendedName>
</protein>
<organism evidence="1 2">
    <name type="scientific">Eumeta variegata</name>
    <name type="common">Bagworm moth</name>
    <name type="synonym">Eumeta japonica</name>
    <dbReference type="NCBI Taxonomy" id="151549"/>
    <lineage>
        <taxon>Eukaryota</taxon>
        <taxon>Metazoa</taxon>
        <taxon>Ecdysozoa</taxon>
        <taxon>Arthropoda</taxon>
        <taxon>Hexapoda</taxon>
        <taxon>Insecta</taxon>
        <taxon>Pterygota</taxon>
        <taxon>Neoptera</taxon>
        <taxon>Endopterygota</taxon>
        <taxon>Lepidoptera</taxon>
        <taxon>Glossata</taxon>
        <taxon>Ditrysia</taxon>
        <taxon>Tineoidea</taxon>
        <taxon>Psychidae</taxon>
        <taxon>Oiketicinae</taxon>
        <taxon>Eumeta</taxon>
    </lineage>
</organism>
<accession>A0A4C1UZE4</accession>
<evidence type="ECO:0000313" key="2">
    <source>
        <dbReference type="Proteomes" id="UP000299102"/>
    </source>
</evidence>
<dbReference type="AlphaFoldDB" id="A0A4C1UZE4"/>
<dbReference type="EMBL" id="BGZK01000252">
    <property type="protein sequence ID" value="GBP31873.1"/>
    <property type="molecule type" value="Genomic_DNA"/>
</dbReference>
<evidence type="ECO:0008006" key="3">
    <source>
        <dbReference type="Google" id="ProtNLM"/>
    </source>
</evidence>
<sequence length="92" mass="11392">MERSIVGCKWQDRVRNYDLKKKTKLTDILRQIDRQKLRWTGHMMRDTRGKWNKAVTKWYPRDGNRSRGRQRRRWMDDIKMTAGRLWTRVAQD</sequence>
<reference evidence="1 2" key="1">
    <citation type="journal article" date="2019" name="Commun. Biol.">
        <title>The bagworm genome reveals a unique fibroin gene that provides high tensile strength.</title>
        <authorList>
            <person name="Kono N."/>
            <person name="Nakamura H."/>
            <person name="Ohtoshi R."/>
            <person name="Tomita M."/>
            <person name="Numata K."/>
            <person name="Arakawa K."/>
        </authorList>
    </citation>
    <scope>NUCLEOTIDE SEQUENCE [LARGE SCALE GENOMIC DNA]</scope>
</reference>
<dbReference type="Proteomes" id="UP000299102">
    <property type="component" value="Unassembled WGS sequence"/>
</dbReference>